<dbReference type="InterPro" id="IPR050548">
    <property type="entry name" value="PcG_chromatin_remod_factors"/>
</dbReference>
<dbReference type="CDD" id="cd09509">
    <property type="entry name" value="SAM_Polycomb"/>
    <property type="match status" value="1"/>
</dbReference>
<dbReference type="Gene3D" id="1.10.150.50">
    <property type="entry name" value="Transcription Factor, Ets-1"/>
    <property type="match status" value="1"/>
</dbReference>
<dbReference type="SUPFAM" id="SSF63748">
    <property type="entry name" value="Tudor/PWWP/MBT"/>
    <property type="match status" value="2"/>
</dbReference>
<gene>
    <name evidence="6" type="ORF">RDWZM_000599</name>
</gene>
<dbReference type="Proteomes" id="UP001142055">
    <property type="component" value="Chromosome 1"/>
</dbReference>
<keyword evidence="3" id="KW-0539">Nucleus</keyword>
<dbReference type="GO" id="GO:0003682">
    <property type="term" value="F:chromatin binding"/>
    <property type="evidence" value="ECO:0007669"/>
    <property type="project" value="TreeGrafter"/>
</dbReference>
<dbReference type="SMART" id="SM00561">
    <property type="entry name" value="MBT"/>
    <property type="match status" value="2"/>
</dbReference>
<feature type="repeat" description="MBT" evidence="4">
    <location>
        <begin position="147"/>
        <end position="248"/>
    </location>
</feature>
<dbReference type="PROSITE" id="PS51079">
    <property type="entry name" value="MBT"/>
    <property type="match status" value="2"/>
</dbReference>
<feature type="repeat" description="MBT" evidence="4">
    <location>
        <begin position="43"/>
        <end position="139"/>
    </location>
</feature>
<sequence length="571" mass="64530">MTTVECFTKSIHWTNMDTNGNESVTNKLTNNKGQAKYVNFISYNWDRYGEKLNSAPKECFYQNPIPPVNEFEISQKLEVTSPDNVDFIHLATVVNFFGPRLQLRLDGCDSSNDIFELIDSDNINPIGTRQKKNKYFAAPLRFRKDASSYASFCQHILKTAKPAPTSAFKTLPKRPLKNMFQVGMKLEAVDIKHPSNICPATIVSVGSNLIEIHLNGWDSTNDYKCSYLSRNLFPVGWCKETGHPLQFPGPKLELKPYMELSLKPNESIRAPTPTPPSENQVVKFKQEIDEKNDHLKSCEQLVKPLVTTTTTLSEPIKPTIILTNLSLKTPSKFLPKLDDQNMNSISKSTVINENSLVKTKIVKNGSKVNGNSISNNISSHVDLEHVNCNNIPKARNSTNQKVSELNRGLKRPLDLNPTKKKISLENLNREKTTVPMLINDFANNAIQVNSLKTTITKTVTNNSLPTIHSSIHDNGLNFNGENKLTSQMAMFAHNYPSKQIVNKWTIDEVVEFLNLRLPEFPKYENQFRSHEIDGKAFLLLTNESIIKFMNIKLGYSLKICDIVEKIAELTD</sequence>
<evidence type="ECO:0000256" key="1">
    <source>
        <dbReference type="ARBA" id="ARBA00004123"/>
    </source>
</evidence>
<dbReference type="PROSITE" id="PS50105">
    <property type="entry name" value="SAM_DOMAIN"/>
    <property type="match status" value="1"/>
</dbReference>
<dbReference type="SUPFAM" id="SSF47769">
    <property type="entry name" value="SAM/Pointed domain"/>
    <property type="match status" value="1"/>
</dbReference>
<dbReference type="Pfam" id="PF02820">
    <property type="entry name" value="MBT"/>
    <property type="match status" value="2"/>
</dbReference>
<evidence type="ECO:0000256" key="3">
    <source>
        <dbReference type="ARBA" id="ARBA00023242"/>
    </source>
</evidence>
<evidence type="ECO:0000256" key="2">
    <source>
        <dbReference type="ARBA" id="ARBA00022737"/>
    </source>
</evidence>
<evidence type="ECO:0000256" key="4">
    <source>
        <dbReference type="PROSITE-ProRule" id="PRU00459"/>
    </source>
</evidence>
<dbReference type="PANTHER" id="PTHR12247:SF132">
    <property type="entry name" value="POLYCOMB PROTEIN SCM"/>
    <property type="match status" value="1"/>
</dbReference>
<dbReference type="GO" id="GO:0005634">
    <property type="term" value="C:nucleus"/>
    <property type="evidence" value="ECO:0007669"/>
    <property type="project" value="UniProtKB-SubCell"/>
</dbReference>
<comment type="subcellular location">
    <subcellularLocation>
        <location evidence="1">Nucleus</location>
    </subcellularLocation>
</comment>
<reference evidence="6" key="1">
    <citation type="submission" date="2022-12" db="EMBL/GenBank/DDBJ databases">
        <title>Genome assemblies of Blomia tropicalis.</title>
        <authorList>
            <person name="Cui Y."/>
        </authorList>
    </citation>
    <scope>NUCLEOTIDE SEQUENCE</scope>
    <source>
        <tissue evidence="6">Adult mites</tissue>
    </source>
</reference>
<proteinExistence type="predicted"/>
<dbReference type="InterPro" id="IPR004092">
    <property type="entry name" value="Mbt"/>
</dbReference>
<organism evidence="6 7">
    <name type="scientific">Blomia tropicalis</name>
    <name type="common">Mite</name>
    <dbReference type="NCBI Taxonomy" id="40697"/>
    <lineage>
        <taxon>Eukaryota</taxon>
        <taxon>Metazoa</taxon>
        <taxon>Ecdysozoa</taxon>
        <taxon>Arthropoda</taxon>
        <taxon>Chelicerata</taxon>
        <taxon>Arachnida</taxon>
        <taxon>Acari</taxon>
        <taxon>Acariformes</taxon>
        <taxon>Sarcoptiformes</taxon>
        <taxon>Astigmata</taxon>
        <taxon>Glycyphagoidea</taxon>
        <taxon>Echimyopodidae</taxon>
        <taxon>Blomia</taxon>
    </lineage>
</organism>
<dbReference type="SMART" id="SM00454">
    <property type="entry name" value="SAM"/>
    <property type="match status" value="1"/>
</dbReference>
<dbReference type="InterPro" id="IPR013761">
    <property type="entry name" value="SAM/pointed_sf"/>
</dbReference>
<dbReference type="PANTHER" id="PTHR12247">
    <property type="entry name" value="POLYCOMB GROUP PROTEIN"/>
    <property type="match status" value="1"/>
</dbReference>
<feature type="domain" description="SAM" evidence="5">
    <location>
        <begin position="504"/>
        <end position="569"/>
    </location>
</feature>
<dbReference type="GO" id="GO:0042393">
    <property type="term" value="F:histone binding"/>
    <property type="evidence" value="ECO:0007669"/>
    <property type="project" value="TreeGrafter"/>
</dbReference>
<protein>
    <recommendedName>
        <fullName evidence="5">SAM domain-containing protein</fullName>
    </recommendedName>
</protein>
<keyword evidence="2" id="KW-0677">Repeat</keyword>
<dbReference type="EMBL" id="JAPWDV010000001">
    <property type="protein sequence ID" value="KAJ6222054.1"/>
    <property type="molecule type" value="Genomic_DNA"/>
</dbReference>
<dbReference type="Gene3D" id="2.30.30.140">
    <property type="match status" value="2"/>
</dbReference>
<dbReference type="AlphaFoldDB" id="A0A9Q0RPR2"/>
<keyword evidence="7" id="KW-1185">Reference proteome</keyword>
<name>A0A9Q0RPR2_BLOTA</name>
<comment type="caution">
    <text evidence="6">The sequence shown here is derived from an EMBL/GenBank/DDBJ whole genome shotgun (WGS) entry which is preliminary data.</text>
</comment>
<dbReference type="InterPro" id="IPR001660">
    <property type="entry name" value="SAM"/>
</dbReference>
<evidence type="ECO:0000313" key="7">
    <source>
        <dbReference type="Proteomes" id="UP001142055"/>
    </source>
</evidence>
<dbReference type="Pfam" id="PF00536">
    <property type="entry name" value="SAM_1"/>
    <property type="match status" value="1"/>
</dbReference>
<evidence type="ECO:0000259" key="5">
    <source>
        <dbReference type="PROSITE" id="PS50105"/>
    </source>
</evidence>
<dbReference type="GO" id="GO:0045892">
    <property type="term" value="P:negative regulation of DNA-templated transcription"/>
    <property type="evidence" value="ECO:0007669"/>
    <property type="project" value="TreeGrafter"/>
</dbReference>
<accession>A0A9Q0RPR2</accession>
<evidence type="ECO:0000313" key="6">
    <source>
        <dbReference type="EMBL" id="KAJ6222054.1"/>
    </source>
</evidence>
<dbReference type="OMA" id="MPRGQTT"/>